<protein>
    <submittedName>
        <fullName evidence="1">Uncharacterized protein</fullName>
    </submittedName>
</protein>
<evidence type="ECO:0000313" key="1">
    <source>
        <dbReference type="EnsemblMetazoa" id="Aqu2.1.33025_001"/>
    </source>
</evidence>
<reference evidence="1" key="1">
    <citation type="submission" date="2017-05" db="UniProtKB">
        <authorList>
            <consortium name="EnsemblMetazoa"/>
        </authorList>
    </citation>
    <scope>IDENTIFICATION</scope>
</reference>
<name>A0A1X7UYH8_AMPQE</name>
<dbReference type="EnsemblMetazoa" id="Aqu2.1.33025_001">
    <property type="protein sequence ID" value="Aqu2.1.33025_001"/>
    <property type="gene ID" value="Aqu2.1.33025"/>
</dbReference>
<dbReference type="AlphaFoldDB" id="A0A1X7UYH8"/>
<organism evidence="1">
    <name type="scientific">Amphimedon queenslandica</name>
    <name type="common">Sponge</name>
    <dbReference type="NCBI Taxonomy" id="400682"/>
    <lineage>
        <taxon>Eukaryota</taxon>
        <taxon>Metazoa</taxon>
        <taxon>Porifera</taxon>
        <taxon>Demospongiae</taxon>
        <taxon>Heteroscleromorpha</taxon>
        <taxon>Haplosclerida</taxon>
        <taxon>Niphatidae</taxon>
        <taxon>Amphimedon</taxon>
    </lineage>
</organism>
<sequence length="272" mass="30954">MVTKFLLLNAMKMKDYVVLLVAVIIVLCSCGAFTNRNTVIQITDSGNDPVHLYSTALILRMTLTNTDEVSHQVFISPGSCCLQIATDDIDCQIMTLEGVPPVFVQLGKVRENNTETVSFAYRNLYARYRVGNCSFVIRTNGKPDWAHTVNFNSTPDDEDKNVKCSGLDQDRDRDCTPVDCAIKYKGRRSFYRKQTGKCEPVAPCHTRADDGITITGYYDWEENICVKYKWFQDDNYFEHVESDTEIPSKIDAIKSNYKYYAPHLKDQQDVSA</sequence>
<proteinExistence type="predicted"/>
<dbReference type="PROSITE" id="PS51257">
    <property type="entry name" value="PROKAR_LIPOPROTEIN"/>
    <property type="match status" value="1"/>
</dbReference>
<dbReference type="OrthoDB" id="5977855at2759"/>
<dbReference type="InParanoid" id="A0A1X7UYH8"/>
<dbReference type="STRING" id="400682.A0A1X7UYH8"/>
<accession>A0A1X7UYH8</accession>